<sequence>MPSEPADRSDSGDGPPTEDELERVVRRVVREELDARADRPGSVWTLLAGAIAGLFVLVPLSGVVLGTLADAGVPLPVLAVASLLAAGALVAYGWRLPPFR</sequence>
<dbReference type="RefSeq" id="WP_073307185.1">
    <property type="nucleotide sequence ID" value="NZ_FQWV01000002.1"/>
</dbReference>
<gene>
    <name evidence="3" type="ORF">SAMN05443636_0871</name>
</gene>
<evidence type="ECO:0008006" key="5">
    <source>
        <dbReference type="Google" id="ProtNLM"/>
    </source>
</evidence>
<proteinExistence type="predicted"/>
<evidence type="ECO:0000313" key="3">
    <source>
        <dbReference type="EMBL" id="SHG71800.1"/>
    </source>
</evidence>
<keyword evidence="2" id="KW-1133">Transmembrane helix</keyword>
<accession>A0A1M5M3J5</accession>
<dbReference type="STRING" id="43928.SAMN05443636_0871"/>
<keyword evidence="4" id="KW-1185">Reference proteome</keyword>
<keyword evidence="2" id="KW-0472">Membrane</keyword>
<evidence type="ECO:0000313" key="4">
    <source>
        <dbReference type="Proteomes" id="UP000184357"/>
    </source>
</evidence>
<dbReference type="AlphaFoldDB" id="A0A1M5M3J5"/>
<dbReference type="Proteomes" id="UP000184357">
    <property type="component" value="Unassembled WGS sequence"/>
</dbReference>
<organism evidence="3 4">
    <name type="scientific">Halobaculum gomorrense</name>
    <dbReference type="NCBI Taxonomy" id="43928"/>
    <lineage>
        <taxon>Archaea</taxon>
        <taxon>Methanobacteriati</taxon>
        <taxon>Methanobacteriota</taxon>
        <taxon>Stenosarchaea group</taxon>
        <taxon>Halobacteria</taxon>
        <taxon>Halobacteriales</taxon>
        <taxon>Haloferacaceae</taxon>
        <taxon>Halobaculum</taxon>
    </lineage>
</organism>
<keyword evidence="2" id="KW-0812">Transmembrane</keyword>
<feature type="region of interest" description="Disordered" evidence="1">
    <location>
        <begin position="1"/>
        <end position="22"/>
    </location>
</feature>
<evidence type="ECO:0000256" key="1">
    <source>
        <dbReference type="SAM" id="MobiDB-lite"/>
    </source>
</evidence>
<protein>
    <recommendedName>
        <fullName evidence="5">Holin-X, holin superfamily III</fullName>
    </recommendedName>
</protein>
<feature type="compositionally biased region" description="Basic and acidic residues" evidence="1">
    <location>
        <begin position="1"/>
        <end position="11"/>
    </location>
</feature>
<name>A0A1M5M3J5_9EURY</name>
<dbReference type="EMBL" id="FQWV01000002">
    <property type="protein sequence ID" value="SHG71800.1"/>
    <property type="molecule type" value="Genomic_DNA"/>
</dbReference>
<feature type="transmembrane region" description="Helical" evidence="2">
    <location>
        <begin position="43"/>
        <end position="69"/>
    </location>
</feature>
<evidence type="ECO:0000256" key="2">
    <source>
        <dbReference type="SAM" id="Phobius"/>
    </source>
</evidence>
<reference evidence="3 4" key="1">
    <citation type="submission" date="2016-11" db="EMBL/GenBank/DDBJ databases">
        <authorList>
            <person name="Jaros S."/>
            <person name="Januszkiewicz K."/>
            <person name="Wedrychowicz H."/>
        </authorList>
    </citation>
    <scope>NUCLEOTIDE SEQUENCE [LARGE SCALE GENOMIC DNA]</scope>
    <source>
        <strain evidence="3 4">DSM 9297</strain>
    </source>
</reference>
<feature type="transmembrane region" description="Helical" evidence="2">
    <location>
        <begin position="75"/>
        <end position="94"/>
    </location>
</feature>